<dbReference type="EC" id="3.2.1.45" evidence="3 6"/>
<evidence type="ECO:0000259" key="7">
    <source>
        <dbReference type="Pfam" id="PF02055"/>
    </source>
</evidence>
<dbReference type="GO" id="GO:0016020">
    <property type="term" value="C:membrane"/>
    <property type="evidence" value="ECO:0007669"/>
    <property type="project" value="GOC"/>
</dbReference>
<dbReference type="InterPro" id="IPR017853">
    <property type="entry name" value="GH"/>
</dbReference>
<feature type="domain" description="Glycosyl hydrolase family 30 beta sandwich" evidence="8">
    <location>
        <begin position="675"/>
        <end position="707"/>
    </location>
</feature>
<accession>A0A9P0CUA2</accession>
<evidence type="ECO:0000313" key="9">
    <source>
        <dbReference type="EMBL" id="CAH1104381.1"/>
    </source>
</evidence>
<gene>
    <name evidence="9" type="ORF">PSYICH_LOCUS5078</name>
</gene>
<dbReference type="InterPro" id="IPR033452">
    <property type="entry name" value="GH30_C"/>
</dbReference>
<comment type="similarity">
    <text evidence="2 6">Belongs to the glycosyl hydrolase 30 family.</text>
</comment>
<dbReference type="Pfam" id="PF02055">
    <property type="entry name" value="Glyco_hydro_30"/>
    <property type="match status" value="1"/>
</dbReference>
<evidence type="ECO:0000256" key="5">
    <source>
        <dbReference type="ARBA" id="ARBA00022801"/>
    </source>
</evidence>
<dbReference type="InterPro" id="IPR001139">
    <property type="entry name" value="Glyco_hydro_30"/>
</dbReference>
<dbReference type="PANTHER" id="PTHR11069:SF23">
    <property type="entry name" value="LYSOSOMAL ACID GLUCOSYLCERAMIDASE"/>
    <property type="match status" value="1"/>
</dbReference>
<protein>
    <recommendedName>
        <fullName evidence="3 6">Glucosylceramidase</fullName>
        <ecNumber evidence="3 6">3.2.1.45</ecNumber>
    </recommendedName>
</protein>
<dbReference type="PANTHER" id="PTHR11069">
    <property type="entry name" value="GLUCOSYLCERAMIDASE"/>
    <property type="match status" value="1"/>
</dbReference>
<comment type="catalytic activity">
    <reaction evidence="1">
        <text>a beta-D-glucosyl-(1&lt;-&gt;1')-N-acylsphing-4-enine + H2O = an N-acylsphing-4-enine + D-glucose</text>
        <dbReference type="Rhea" id="RHEA:13269"/>
        <dbReference type="ChEBI" id="CHEBI:4167"/>
        <dbReference type="ChEBI" id="CHEBI:15377"/>
        <dbReference type="ChEBI" id="CHEBI:22801"/>
        <dbReference type="ChEBI" id="CHEBI:52639"/>
        <dbReference type="EC" id="3.2.1.45"/>
    </reaction>
    <physiologicalReaction direction="left-to-right" evidence="1">
        <dbReference type="Rhea" id="RHEA:13270"/>
    </physiologicalReaction>
</comment>
<keyword evidence="6" id="KW-0326">Glycosidase</keyword>
<dbReference type="AlphaFoldDB" id="A0A9P0CUA2"/>
<dbReference type="GO" id="GO:0006680">
    <property type="term" value="P:glucosylceramide catabolic process"/>
    <property type="evidence" value="ECO:0007669"/>
    <property type="project" value="TreeGrafter"/>
</dbReference>
<keyword evidence="4" id="KW-0732">Signal</keyword>
<dbReference type="Gene3D" id="3.20.20.80">
    <property type="entry name" value="Glycosidases"/>
    <property type="match status" value="1"/>
</dbReference>
<dbReference type="PRINTS" id="PR00843">
    <property type="entry name" value="GLHYDRLASE30"/>
</dbReference>
<dbReference type="SUPFAM" id="SSF51445">
    <property type="entry name" value="(Trans)glycosidases"/>
    <property type="match status" value="1"/>
</dbReference>
<dbReference type="InterPro" id="IPR033453">
    <property type="entry name" value="Glyco_hydro_30_TIM-barrel"/>
</dbReference>
<dbReference type="OrthoDB" id="2160638at2759"/>
<sequence length="707" mass="80384">MSKSKANNSLNKVDKEYPCLLEFQNHNHRSDVGEALRTRPLGEDTKKAILELFQRGHSVAFAYHTYCTTKMEELGDEYSDKISDRHYFPTKTDVRTLWTTDFICTGFERYYQQRILDIVLKRESKAIQERYLPKQLVENANLKDIGNHQYEVTINTLTLENKILFYQIATGKEPKKTLFCPLQSPGTIETSFTPELISPNEVDPSTIEPEPLQEINVVKNLASDIEATKTAWLEYSNTILQHLKNDPEQFLPAVNRHLDNFKKYAISVPSLISGLYTSYKYKGSIKIQSGNIYPKIVRRGVKISVQPTAVSRRKIKMCGKRKLVGRPSFSSKKSSVRAPHSLNLCVENNRGLGSNKAIKSYFSSDGIEYNLGRVPIGCSDFSTHGYSYDDSSFPDPQLNGFNLVPEDIVYKIPIIKEANRLTNDTLHLMGVSWTSPKWMKVIPEYIAMFGEIKRDMFQSWADYHVKFLDAYDDNNITFWGITTGNEPSIGYTPVVIPIVAFTAPLLKSKNPKIEKSKNPKIQKSKQNFRNEIPLTPTGSAMFENKGTEDYIDGIAVHWYFDKISPPSVLDDTHNKYPDKFLIMTEACRGQIPFEKKVDLGSWDRAEDIAGGVIENFKHWVTGWVDWNMALNEGGGPSYVSNYVDSPIIVNSSSQEFYKQPMFYALGHFSKFIPRGSIRIDVSQFSSDTQTIAFKRPDGGVAIIILNK</sequence>
<dbReference type="Proteomes" id="UP001153636">
    <property type="component" value="Chromosome 16"/>
</dbReference>
<keyword evidence="5 6" id="KW-0378">Hydrolase</keyword>
<evidence type="ECO:0000313" key="10">
    <source>
        <dbReference type="Proteomes" id="UP001153636"/>
    </source>
</evidence>
<keyword evidence="6" id="KW-0746">Sphingolipid metabolism</keyword>
<reference evidence="9" key="1">
    <citation type="submission" date="2022-01" db="EMBL/GenBank/DDBJ databases">
        <authorList>
            <person name="King R."/>
        </authorList>
    </citation>
    <scope>NUCLEOTIDE SEQUENCE</scope>
</reference>
<evidence type="ECO:0000256" key="4">
    <source>
        <dbReference type="ARBA" id="ARBA00022729"/>
    </source>
</evidence>
<evidence type="ECO:0000259" key="8">
    <source>
        <dbReference type="Pfam" id="PF17189"/>
    </source>
</evidence>
<evidence type="ECO:0000256" key="3">
    <source>
        <dbReference type="ARBA" id="ARBA00012658"/>
    </source>
</evidence>
<feature type="domain" description="Glycosyl hydrolase family 30 TIM-barrel" evidence="7">
    <location>
        <begin position="354"/>
        <end position="672"/>
    </location>
</feature>
<keyword evidence="6" id="KW-0443">Lipid metabolism</keyword>
<organism evidence="9 10">
    <name type="scientific">Psylliodes chrysocephalus</name>
    <dbReference type="NCBI Taxonomy" id="3402493"/>
    <lineage>
        <taxon>Eukaryota</taxon>
        <taxon>Metazoa</taxon>
        <taxon>Ecdysozoa</taxon>
        <taxon>Arthropoda</taxon>
        <taxon>Hexapoda</taxon>
        <taxon>Insecta</taxon>
        <taxon>Pterygota</taxon>
        <taxon>Neoptera</taxon>
        <taxon>Endopterygota</taxon>
        <taxon>Coleoptera</taxon>
        <taxon>Polyphaga</taxon>
        <taxon>Cucujiformia</taxon>
        <taxon>Chrysomeloidea</taxon>
        <taxon>Chrysomelidae</taxon>
        <taxon>Galerucinae</taxon>
        <taxon>Alticini</taxon>
        <taxon>Psylliodes</taxon>
    </lineage>
</organism>
<evidence type="ECO:0000256" key="1">
    <source>
        <dbReference type="ARBA" id="ARBA00001013"/>
    </source>
</evidence>
<name>A0A9P0CUA2_9CUCU</name>
<keyword evidence="10" id="KW-1185">Reference proteome</keyword>
<evidence type="ECO:0000256" key="2">
    <source>
        <dbReference type="ARBA" id="ARBA00005382"/>
    </source>
</evidence>
<proteinExistence type="inferred from homology"/>
<dbReference type="EMBL" id="OV651828">
    <property type="protein sequence ID" value="CAH1104381.1"/>
    <property type="molecule type" value="Genomic_DNA"/>
</dbReference>
<dbReference type="Pfam" id="PF17189">
    <property type="entry name" value="Glyco_hydro_30C"/>
    <property type="match status" value="1"/>
</dbReference>
<dbReference type="GO" id="GO:0004348">
    <property type="term" value="F:glucosylceramidase activity"/>
    <property type="evidence" value="ECO:0007669"/>
    <property type="project" value="UniProtKB-EC"/>
</dbReference>
<evidence type="ECO:0000256" key="6">
    <source>
        <dbReference type="RuleBase" id="RU361188"/>
    </source>
</evidence>